<sequence length="292" mass="33884">MESPGYFAKFLKDFAAGNKTMEGLTTVHDKDNYLSMVFDIKSGMMHQLKHTTTILHKISTSKYLTRRPSEGAELMRIPASFLIDNGKVVKEFRQSHIAEKCDHIDMLKIPEDYGVITTYEPITYDVLYNDVYCTRASSLKARQSKRQFSLTSYIHVEPQPEPVQEVTMRSVLSNPKQVRFFHLYSTKQHSEENITFWKEVNYRYKKQTSEEDRMKVAKNIIEVFVDDDAIMCINVSGSMKQDLLNTLRNHGASIDLFDTIIFDLEVQILIHLFETFTDSVLYKDMLSSKVDE</sequence>
<dbReference type="Proteomes" id="UP001431209">
    <property type="component" value="Unassembled WGS sequence"/>
</dbReference>
<dbReference type="PANTHER" id="PTHR10845:SF192">
    <property type="entry name" value="DOUBLE HIT, ISOFORM B"/>
    <property type="match status" value="1"/>
</dbReference>
<dbReference type="InterPro" id="IPR016137">
    <property type="entry name" value="RGS"/>
</dbReference>
<protein>
    <submittedName>
        <fullName evidence="2">Regulator of G-protein signaling</fullName>
    </submittedName>
</protein>
<comment type="caution">
    <text evidence="2">The sequence shown here is derived from an EMBL/GenBank/DDBJ whole genome shotgun (WGS) entry which is preliminary data.</text>
</comment>
<dbReference type="Gene3D" id="1.10.167.10">
    <property type="entry name" value="Regulator of G-protein Signalling 4, domain 2"/>
    <property type="match status" value="1"/>
</dbReference>
<dbReference type="SUPFAM" id="SSF48097">
    <property type="entry name" value="Regulator of G-protein signaling, RGS"/>
    <property type="match status" value="1"/>
</dbReference>
<evidence type="ECO:0000313" key="2">
    <source>
        <dbReference type="EMBL" id="KAL0482956.1"/>
    </source>
</evidence>
<reference evidence="2 3" key="1">
    <citation type="submission" date="2024-03" db="EMBL/GenBank/DDBJ databases">
        <title>The Acrasis kona genome and developmental transcriptomes reveal deep origins of eukaryotic multicellular pathways.</title>
        <authorList>
            <person name="Sheikh S."/>
            <person name="Fu C.-J."/>
            <person name="Brown M.W."/>
            <person name="Baldauf S.L."/>
        </authorList>
    </citation>
    <scope>NUCLEOTIDE SEQUENCE [LARGE SCALE GENOMIC DNA]</scope>
    <source>
        <strain evidence="2 3">ATCC MYA-3509</strain>
    </source>
</reference>
<keyword evidence="3" id="KW-1185">Reference proteome</keyword>
<organism evidence="2 3">
    <name type="scientific">Acrasis kona</name>
    <dbReference type="NCBI Taxonomy" id="1008807"/>
    <lineage>
        <taxon>Eukaryota</taxon>
        <taxon>Discoba</taxon>
        <taxon>Heterolobosea</taxon>
        <taxon>Tetramitia</taxon>
        <taxon>Eutetramitia</taxon>
        <taxon>Acrasidae</taxon>
        <taxon>Acrasis</taxon>
    </lineage>
</organism>
<dbReference type="PANTHER" id="PTHR10845">
    <property type="entry name" value="REGULATOR OF G PROTEIN SIGNALING"/>
    <property type="match status" value="1"/>
</dbReference>
<dbReference type="PROSITE" id="PS50132">
    <property type="entry name" value="RGS"/>
    <property type="match status" value="1"/>
</dbReference>
<evidence type="ECO:0000313" key="3">
    <source>
        <dbReference type="Proteomes" id="UP001431209"/>
    </source>
</evidence>
<evidence type="ECO:0000259" key="1">
    <source>
        <dbReference type="PROSITE" id="PS50132"/>
    </source>
</evidence>
<dbReference type="EMBL" id="JAOPGA020000917">
    <property type="protein sequence ID" value="KAL0482956.1"/>
    <property type="molecule type" value="Genomic_DNA"/>
</dbReference>
<dbReference type="InterPro" id="IPR044926">
    <property type="entry name" value="RGS_subdomain_2"/>
</dbReference>
<dbReference type="Pfam" id="PF00615">
    <property type="entry name" value="RGS"/>
    <property type="match status" value="1"/>
</dbReference>
<gene>
    <name evidence="2" type="ORF">AKO1_014102</name>
</gene>
<dbReference type="InterPro" id="IPR036305">
    <property type="entry name" value="RGS_sf"/>
</dbReference>
<dbReference type="AlphaFoldDB" id="A0AAW2Z1J5"/>
<proteinExistence type="predicted"/>
<dbReference type="SMART" id="SM00315">
    <property type="entry name" value="RGS"/>
    <property type="match status" value="1"/>
</dbReference>
<dbReference type="CDD" id="cd07440">
    <property type="entry name" value="RGS"/>
    <property type="match status" value="1"/>
</dbReference>
<accession>A0AAW2Z1J5</accession>
<name>A0AAW2Z1J5_9EUKA</name>
<feature type="domain" description="RGS" evidence="1">
    <location>
        <begin position="167"/>
        <end position="286"/>
    </location>
</feature>